<keyword evidence="1" id="KW-0479">Metal-binding</keyword>
<feature type="chain" id="PRO_5047395358" description="PilY1 beta-propeller domain-containing protein" evidence="3">
    <location>
        <begin position="19"/>
        <end position="1168"/>
    </location>
</feature>
<evidence type="ECO:0000256" key="3">
    <source>
        <dbReference type="SAM" id="SignalP"/>
    </source>
</evidence>
<dbReference type="InterPro" id="IPR008707">
    <property type="entry name" value="B-propeller_PilY1"/>
</dbReference>
<sequence>MFKKISTFTLSFMTIALAATSIADDTELYVAESSARSNDNPQVLLILDTSGSMGDNSFTAPRFHDQGSIGGSTKLYFSNDGAVVPELSSNQYILNSINGCASSKTFLEEYGIYTGYFRQYEGNVWSKFPLTDGSAVSTVDCYEDIYEQNTTNASGVSAGYPVDALASPYDSDIEKAKLTDFGLGDPIHFYTQEYVTWYHNDSKPNGKANGSSYTRMDVAKRILEELIVSTPGIDFGLLIFNKNDSTSKDGGRIISGIKEASVANKNSVITSIQDSDSIHGNYTPLCETLFEAYSYLYGKPVKFGHKTSGSTSNPSYDTAIESNGNYISPFVNKDCQSNASIIYVTDGIPNLDVSADSAIALLPGVDLTLGEDINEWGTMKTNYLASLSNWMYNNDVNPNAPSDQVVSTYTIGFSSGADAAEALLEKTAEKAGGEYYKANSAEALKASLLQAVTAIQGTDSSFTSPSVVLDKTQTGDDAYFAMFLPDKGPRWSGNLKKFKVTADGTVVDKNGNDAFDSSGTIAAEACPYWTTDCTGDSYRGYHVSDGGVAGVMKSTYSSSVSSRKVLINAGSSGDLVAFTPANAKLNSYLSTDADLADYMGVDISGIDDNFDWAKGVNVDDEDHDDKADTAPLYLRQDIIGDPLHSRPLVINYGNSSEPDNRILMGTNHGFLHMFKDDETADVPVSESWAFMPAELLKNIKGLRDNPQTGVHSIYGMDSSPVAYIERDSSDKVSKAWLFIGMRRGGTSYYALDITNPDSPSLKWISQVSDFTLQGESWSEPVITKVPGWPSGATTAADADPVLIIGAGYNPTTKDGSNVGSSDSIGTGVYIIDADNGTKVYTFGLTGSDTVMPGLSDSIPNKVAILDSNNDQLTDRVYATDTGANVWRLDMPGLPNDTSNPWSAFKFATLGGGTTTTDIRFYSEPVVAQTTFSNIAEHTHTDGSGTSTTTMTYQSIPYDAVVIGSGHRPHPLDKARADKFFTLQDRNIVTKSYSSAASNTAPDLLELTDLYNVTTESPSSDSELVTFGAKRGWYYNFSDAGEKSLSAATIVSGRVFFTSYVPETGASETACLVPGQGRLYGFDLHKGARTYSHSEDYFVMGEQVPDTPTLVVPKNGDSDSYMYLIGIGDAANDMIKNDVLGDDGCPEGDDKCIGGGLGVNRIYYHQNEN</sequence>
<keyword evidence="3" id="KW-0732">Signal</keyword>
<protein>
    <recommendedName>
        <fullName evidence="4">PilY1 beta-propeller domain-containing protein</fullName>
    </recommendedName>
</protein>
<keyword evidence="6" id="KW-1185">Reference proteome</keyword>
<evidence type="ECO:0000313" key="6">
    <source>
        <dbReference type="Proteomes" id="UP000191820"/>
    </source>
</evidence>
<dbReference type="InterPro" id="IPR036465">
    <property type="entry name" value="vWFA_dom_sf"/>
</dbReference>
<keyword evidence="2" id="KW-0106">Calcium</keyword>
<gene>
    <name evidence="5" type="ORF">SJ2017_1281</name>
</gene>
<evidence type="ECO:0000259" key="4">
    <source>
        <dbReference type="Pfam" id="PF05567"/>
    </source>
</evidence>
<dbReference type="RefSeq" id="WP_080915233.1">
    <property type="nucleotide sequence ID" value="NZ_CP020472.1"/>
</dbReference>
<reference evidence="5 6" key="1">
    <citation type="submission" date="2017-03" db="EMBL/GenBank/DDBJ databases">
        <title>Genome sequencing of Shewanella japonica KCTC 22435.</title>
        <authorList>
            <person name="Kim K.M."/>
        </authorList>
    </citation>
    <scope>NUCLEOTIDE SEQUENCE [LARGE SCALE GENOMIC DNA]</scope>
    <source>
        <strain evidence="5 6">KCTC 22435</strain>
    </source>
</reference>
<dbReference type="Proteomes" id="UP000191820">
    <property type="component" value="Chromosome"/>
</dbReference>
<dbReference type="EMBL" id="CP020472">
    <property type="protein sequence ID" value="ARD21606.1"/>
    <property type="molecule type" value="Genomic_DNA"/>
</dbReference>
<feature type="domain" description="PilY1 beta-propeller" evidence="4">
    <location>
        <begin position="660"/>
        <end position="902"/>
    </location>
</feature>
<evidence type="ECO:0000256" key="1">
    <source>
        <dbReference type="ARBA" id="ARBA00022723"/>
    </source>
</evidence>
<dbReference type="Pfam" id="PF05567">
    <property type="entry name" value="T4P_PilY1"/>
    <property type="match status" value="1"/>
</dbReference>
<feature type="signal peptide" evidence="3">
    <location>
        <begin position="1"/>
        <end position="18"/>
    </location>
</feature>
<proteinExistence type="predicted"/>
<dbReference type="Gene3D" id="3.40.50.410">
    <property type="entry name" value="von Willebrand factor, type A domain"/>
    <property type="match status" value="1"/>
</dbReference>
<evidence type="ECO:0000313" key="5">
    <source>
        <dbReference type="EMBL" id="ARD21606.1"/>
    </source>
</evidence>
<accession>A0ABN4YB12</accession>
<name>A0ABN4YB12_9GAMM</name>
<organism evidence="5 6">
    <name type="scientific">Shewanella japonica</name>
    <dbReference type="NCBI Taxonomy" id="93973"/>
    <lineage>
        <taxon>Bacteria</taxon>
        <taxon>Pseudomonadati</taxon>
        <taxon>Pseudomonadota</taxon>
        <taxon>Gammaproteobacteria</taxon>
        <taxon>Alteromonadales</taxon>
        <taxon>Shewanellaceae</taxon>
        <taxon>Shewanella</taxon>
    </lineage>
</organism>
<evidence type="ECO:0000256" key="2">
    <source>
        <dbReference type="ARBA" id="ARBA00022837"/>
    </source>
</evidence>